<dbReference type="GO" id="GO:0003677">
    <property type="term" value="F:DNA binding"/>
    <property type="evidence" value="ECO:0007669"/>
    <property type="project" value="UniProtKB-KW"/>
</dbReference>
<evidence type="ECO:0000256" key="2">
    <source>
        <dbReference type="ARBA" id="ARBA00023125"/>
    </source>
</evidence>
<dbReference type="InterPro" id="IPR036093">
    <property type="entry name" value="NAC_dom_sf"/>
</dbReference>
<keyword evidence="4" id="KW-0539">Nucleus</keyword>
<dbReference type="SUPFAM" id="SSF101941">
    <property type="entry name" value="NAC domain"/>
    <property type="match status" value="1"/>
</dbReference>
<protein>
    <submittedName>
        <fullName evidence="7">NAC transcription factors 81</fullName>
    </submittedName>
</protein>
<dbReference type="EMBL" id="KR605219">
    <property type="protein sequence ID" value="ALC79058.1"/>
    <property type="molecule type" value="mRNA"/>
</dbReference>
<dbReference type="GO" id="GO:0006355">
    <property type="term" value="P:regulation of DNA-templated transcription"/>
    <property type="evidence" value="ECO:0007669"/>
    <property type="project" value="InterPro"/>
</dbReference>
<evidence type="ECO:0000256" key="4">
    <source>
        <dbReference type="ARBA" id="ARBA00023242"/>
    </source>
</evidence>
<evidence type="ECO:0000256" key="3">
    <source>
        <dbReference type="ARBA" id="ARBA00023163"/>
    </source>
</evidence>
<dbReference type="Pfam" id="PF02365">
    <property type="entry name" value="NAM"/>
    <property type="match status" value="1"/>
</dbReference>
<keyword evidence="3" id="KW-0804">Transcription</keyword>
<evidence type="ECO:0000256" key="1">
    <source>
        <dbReference type="ARBA" id="ARBA00023015"/>
    </source>
</evidence>
<feature type="compositionally biased region" description="Basic and acidic residues" evidence="5">
    <location>
        <begin position="389"/>
        <end position="405"/>
    </location>
</feature>
<evidence type="ECO:0000256" key="5">
    <source>
        <dbReference type="SAM" id="MobiDB-lite"/>
    </source>
</evidence>
<evidence type="ECO:0000313" key="7">
    <source>
        <dbReference type="EMBL" id="ALC79058.1"/>
    </source>
</evidence>
<feature type="domain" description="NAC" evidence="6">
    <location>
        <begin position="83"/>
        <end position="234"/>
    </location>
</feature>
<dbReference type="PANTHER" id="PTHR31719">
    <property type="entry name" value="NAC TRANSCRIPTION FACTOR 56"/>
    <property type="match status" value="1"/>
</dbReference>
<keyword evidence="1" id="KW-0805">Transcription regulation</keyword>
<reference evidence="7" key="1">
    <citation type="journal article" date="2015" name="PLoS ONE">
        <title>Genome-Wide Identification and Expression Analysis of the NAC Transcription Factor Family in Cassava.</title>
        <authorList>
            <person name="Hu W."/>
            <person name="Wei Y."/>
            <person name="Xia Z."/>
            <person name="Yan Y."/>
            <person name="Hou X."/>
            <person name="Zou M."/>
            <person name="Lu C."/>
            <person name="Wang W."/>
            <person name="Peng M."/>
        </authorList>
    </citation>
    <scope>NUCLEOTIDE SEQUENCE</scope>
    <source>
        <strain evidence="7">MeNAC81</strain>
    </source>
</reference>
<accession>A0A0M4G3S0</accession>
<dbReference type="InterPro" id="IPR003441">
    <property type="entry name" value="NAC-dom"/>
</dbReference>
<feature type="region of interest" description="Disordered" evidence="5">
    <location>
        <begin position="386"/>
        <end position="405"/>
    </location>
</feature>
<dbReference type="PROSITE" id="PS51005">
    <property type="entry name" value="NAC"/>
    <property type="match status" value="1"/>
</dbReference>
<keyword evidence="2" id="KW-0238">DNA-binding</keyword>
<name>A0A0M4G3S0_MANES</name>
<evidence type="ECO:0000259" key="6">
    <source>
        <dbReference type="PROSITE" id="PS51005"/>
    </source>
</evidence>
<proteinExistence type="evidence at transcript level"/>
<dbReference type="OMA" id="TKEICHA"/>
<organism evidence="7">
    <name type="scientific">Manihot esculenta</name>
    <name type="common">Cassava</name>
    <name type="synonym">Jatropha manihot</name>
    <dbReference type="NCBI Taxonomy" id="3983"/>
    <lineage>
        <taxon>Eukaryota</taxon>
        <taxon>Viridiplantae</taxon>
        <taxon>Streptophyta</taxon>
        <taxon>Embryophyta</taxon>
        <taxon>Tracheophyta</taxon>
        <taxon>Spermatophyta</taxon>
        <taxon>Magnoliopsida</taxon>
        <taxon>eudicotyledons</taxon>
        <taxon>Gunneridae</taxon>
        <taxon>Pentapetalae</taxon>
        <taxon>rosids</taxon>
        <taxon>fabids</taxon>
        <taxon>Malpighiales</taxon>
        <taxon>Euphorbiaceae</taxon>
        <taxon>Crotonoideae</taxon>
        <taxon>Manihoteae</taxon>
        <taxon>Manihot</taxon>
    </lineage>
</organism>
<dbReference type="Gene3D" id="2.170.150.80">
    <property type="entry name" value="NAC domain"/>
    <property type="match status" value="1"/>
</dbReference>
<dbReference type="AlphaFoldDB" id="A0A0M4G3S0"/>
<sequence>MEDQQMREEFAVTNPNNTNYDLNPMYPSSSSSFSHAANYVNTADASLDPVINQSNQILTVCDDDLLPEDTDSDDEKNAYFDSFPAGYRFKPYDEELVVYYLQRKILNKPLPPNRIKEVKLYKFDPQTLAAHYKPNGEREWYFFTPRDRKYPNGERPNRAAGTGYWKATGADKPIIFKGTKVGFRKALVFYKGKPPKGDKTDWIMHEFRVNAPSKRKREGDMKLDDFVLCRIYQKLDRSFKGPRPRDQAMKEYHQPVQYDHQPAENVMIQPEPSQITMPVMAAGNYNPGMDMSYLNSNAGFAPRYLMNGAANVVAETFNTTPMGGLLYYQNSVQPLMDPSSSKFPFMQSHYSNEQPANEYLNLSEDISTVQRLENLVLSPSLDNFGSLPYEDHDHDPKRFQPDRLS</sequence>
<dbReference type="PANTHER" id="PTHR31719:SF160">
    <property type="entry name" value="NAC TRANSCRIPTION FACTOR 29-LIKE"/>
    <property type="match status" value="1"/>
</dbReference>